<evidence type="ECO:0000313" key="1">
    <source>
        <dbReference type="EMBL" id="BDZ45942.1"/>
    </source>
</evidence>
<organism evidence="1 2">
    <name type="scientific">Naasia aerilata</name>
    <dbReference type="NCBI Taxonomy" id="1162966"/>
    <lineage>
        <taxon>Bacteria</taxon>
        <taxon>Bacillati</taxon>
        <taxon>Actinomycetota</taxon>
        <taxon>Actinomycetes</taxon>
        <taxon>Micrococcales</taxon>
        <taxon>Microbacteriaceae</taxon>
        <taxon>Naasia</taxon>
    </lineage>
</organism>
<accession>A0ABM8GCG9</accession>
<dbReference type="SMART" id="SM00710">
    <property type="entry name" value="PbH1"/>
    <property type="match status" value="5"/>
</dbReference>
<protein>
    <recommendedName>
        <fullName evidence="3">Right handed beta helix domain-containing protein</fullName>
    </recommendedName>
</protein>
<dbReference type="Proteomes" id="UP001321498">
    <property type="component" value="Chromosome"/>
</dbReference>
<dbReference type="SUPFAM" id="SSF51126">
    <property type="entry name" value="Pectin lyase-like"/>
    <property type="match status" value="1"/>
</dbReference>
<evidence type="ECO:0000313" key="2">
    <source>
        <dbReference type="Proteomes" id="UP001321498"/>
    </source>
</evidence>
<keyword evidence="2" id="KW-1185">Reference proteome</keyword>
<name>A0ABM8GCG9_9MICO</name>
<evidence type="ECO:0008006" key="3">
    <source>
        <dbReference type="Google" id="ProtNLM"/>
    </source>
</evidence>
<sequence>MPAGVNLTVVSGDQTITKDGTVLDGLDIHGRVIVKAANVTIKNSIIRGTDGGGKYGLVDNMSGSVGLKIYDSEIVATNPNWTINGIMGWNFELHRVNIHNTVDQVSIAGSNVLVADSWLHGNLWYANDPDHTDGSHDDNIETVAGDNVTITGNVMEDASNAAIMITQGRATMSNLNISNNRMDYGDCTVNVSTKGRGPIAGFTMSGNVFGTNSTISRCAVYSPDSPVNMIGNTYTDGVVAVLRTK</sequence>
<dbReference type="InterPro" id="IPR011050">
    <property type="entry name" value="Pectin_lyase_fold/virulence"/>
</dbReference>
<dbReference type="RefSeq" id="WP_286279180.1">
    <property type="nucleotide sequence ID" value="NZ_AP027731.1"/>
</dbReference>
<gene>
    <name evidence="1" type="ORF">GCM10025866_18510</name>
</gene>
<proteinExistence type="predicted"/>
<dbReference type="EMBL" id="AP027731">
    <property type="protein sequence ID" value="BDZ45942.1"/>
    <property type="molecule type" value="Genomic_DNA"/>
</dbReference>
<dbReference type="InterPro" id="IPR006626">
    <property type="entry name" value="PbH1"/>
</dbReference>
<reference evidence="2" key="1">
    <citation type="journal article" date="2019" name="Int. J. Syst. Evol. Microbiol.">
        <title>The Global Catalogue of Microorganisms (GCM) 10K type strain sequencing project: providing services to taxonomists for standard genome sequencing and annotation.</title>
        <authorList>
            <consortium name="The Broad Institute Genomics Platform"/>
            <consortium name="The Broad Institute Genome Sequencing Center for Infectious Disease"/>
            <person name="Wu L."/>
            <person name="Ma J."/>
        </authorList>
    </citation>
    <scope>NUCLEOTIDE SEQUENCE [LARGE SCALE GENOMIC DNA]</scope>
    <source>
        <strain evidence="2">NBRC 108725</strain>
    </source>
</reference>